<feature type="domain" description="PPM-type phosphatase" evidence="1">
    <location>
        <begin position="1"/>
        <end position="111"/>
    </location>
</feature>
<dbReference type="AlphaFoldDB" id="A0AAN8VEV5"/>
<keyword evidence="3" id="KW-1185">Reference proteome</keyword>
<dbReference type="PANTHER" id="PTHR47992">
    <property type="entry name" value="PROTEIN PHOSPHATASE"/>
    <property type="match status" value="1"/>
</dbReference>
<dbReference type="GO" id="GO:0004722">
    <property type="term" value="F:protein serine/threonine phosphatase activity"/>
    <property type="evidence" value="ECO:0007669"/>
    <property type="project" value="InterPro"/>
</dbReference>
<feature type="non-terminal residue" evidence="2">
    <location>
        <position position="1"/>
    </location>
</feature>
<name>A0AAN8VEV5_9MAGN</name>
<dbReference type="InterPro" id="IPR036457">
    <property type="entry name" value="PPM-type-like_dom_sf"/>
</dbReference>
<evidence type="ECO:0000313" key="2">
    <source>
        <dbReference type="EMBL" id="KAK6926323.1"/>
    </source>
</evidence>
<proteinExistence type="predicted"/>
<dbReference type="Pfam" id="PF00481">
    <property type="entry name" value="PP2C"/>
    <property type="match status" value="1"/>
</dbReference>
<evidence type="ECO:0000313" key="3">
    <source>
        <dbReference type="Proteomes" id="UP001370490"/>
    </source>
</evidence>
<dbReference type="SUPFAM" id="SSF81606">
    <property type="entry name" value="PP2C-like"/>
    <property type="match status" value="1"/>
</dbReference>
<dbReference type="Proteomes" id="UP001370490">
    <property type="component" value="Unassembled WGS sequence"/>
</dbReference>
<dbReference type="EMBL" id="JBAMMX010000015">
    <property type="protein sequence ID" value="KAK6926323.1"/>
    <property type="molecule type" value="Genomic_DNA"/>
</dbReference>
<feature type="non-terminal residue" evidence="2">
    <location>
        <position position="143"/>
    </location>
</feature>
<sequence>ILVKVRVFKGWYFVMIPIHSTLVTKNISGFMELYGDKYLKPYVTADPEVSFTRRDPEDQCLIIASDVRSLKEMIGLEPLYPSRSAIAAALLTRLALARKSADNISVIVIDLRRNRDRSRNARGMEGNQAIIKPHMAKIIVSRQ</sequence>
<accession>A0AAN8VEV5</accession>
<dbReference type="PROSITE" id="PS51746">
    <property type="entry name" value="PPM_2"/>
    <property type="match status" value="1"/>
</dbReference>
<dbReference type="InterPro" id="IPR015655">
    <property type="entry name" value="PP2C"/>
</dbReference>
<evidence type="ECO:0000259" key="1">
    <source>
        <dbReference type="PROSITE" id="PS51746"/>
    </source>
</evidence>
<organism evidence="2 3">
    <name type="scientific">Dillenia turbinata</name>
    <dbReference type="NCBI Taxonomy" id="194707"/>
    <lineage>
        <taxon>Eukaryota</taxon>
        <taxon>Viridiplantae</taxon>
        <taxon>Streptophyta</taxon>
        <taxon>Embryophyta</taxon>
        <taxon>Tracheophyta</taxon>
        <taxon>Spermatophyta</taxon>
        <taxon>Magnoliopsida</taxon>
        <taxon>eudicotyledons</taxon>
        <taxon>Gunneridae</taxon>
        <taxon>Pentapetalae</taxon>
        <taxon>Dilleniales</taxon>
        <taxon>Dilleniaceae</taxon>
        <taxon>Dillenia</taxon>
    </lineage>
</organism>
<protein>
    <submittedName>
        <fullName evidence="2">PPM-type phosphatase-like domain</fullName>
    </submittedName>
</protein>
<reference evidence="2 3" key="1">
    <citation type="submission" date="2023-12" db="EMBL/GenBank/DDBJ databases">
        <title>A high-quality genome assembly for Dillenia turbinata (Dilleniales).</title>
        <authorList>
            <person name="Chanderbali A."/>
        </authorList>
    </citation>
    <scope>NUCLEOTIDE SEQUENCE [LARGE SCALE GENOMIC DNA]</scope>
    <source>
        <strain evidence="2">LSX21</strain>
        <tissue evidence="2">Leaf</tissue>
    </source>
</reference>
<comment type="caution">
    <text evidence="2">The sequence shown here is derived from an EMBL/GenBank/DDBJ whole genome shotgun (WGS) entry which is preliminary data.</text>
</comment>
<dbReference type="InterPro" id="IPR001932">
    <property type="entry name" value="PPM-type_phosphatase-like_dom"/>
</dbReference>
<gene>
    <name evidence="2" type="ORF">RJ641_008042</name>
</gene>
<dbReference type="Gene3D" id="3.60.40.10">
    <property type="entry name" value="PPM-type phosphatase domain"/>
    <property type="match status" value="1"/>
</dbReference>